<dbReference type="PROSITE" id="PS50893">
    <property type="entry name" value="ABC_TRANSPORTER_2"/>
    <property type="match status" value="1"/>
</dbReference>
<dbReference type="InterPro" id="IPR011527">
    <property type="entry name" value="ABC1_TM_dom"/>
</dbReference>
<feature type="domain" description="ABC transporter" evidence="9">
    <location>
        <begin position="351"/>
        <end position="585"/>
    </location>
</feature>
<protein>
    <submittedName>
        <fullName evidence="11">ABC transporter ATP-binding protein</fullName>
    </submittedName>
</protein>
<feature type="domain" description="ABC transmembrane type-1" evidence="10">
    <location>
        <begin position="36"/>
        <end position="320"/>
    </location>
</feature>
<proteinExistence type="predicted"/>
<evidence type="ECO:0000256" key="7">
    <source>
        <dbReference type="SAM" id="MobiDB-lite"/>
    </source>
</evidence>
<comment type="subcellular location">
    <subcellularLocation>
        <location evidence="1">Cell membrane</location>
        <topology evidence="1">Multi-pass membrane protein</topology>
    </subcellularLocation>
</comment>
<evidence type="ECO:0000259" key="10">
    <source>
        <dbReference type="PROSITE" id="PS50929"/>
    </source>
</evidence>
<dbReference type="PANTHER" id="PTHR24221">
    <property type="entry name" value="ATP-BINDING CASSETTE SUB-FAMILY B"/>
    <property type="match status" value="1"/>
</dbReference>
<dbReference type="GO" id="GO:0005524">
    <property type="term" value="F:ATP binding"/>
    <property type="evidence" value="ECO:0007669"/>
    <property type="project" value="UniProtKB-KW"/>
</dbReference>
<dbReference type="Gene3D" id="3.40.50.300">
    <property type="entry name" value="P-loop containing nucleotide triphosphate hydrolases"/>
    <property type="match status" value="1"/>
</dbReference>
<dbReference type="InterPro" id="IPR039421">
    <property type="entry name" value="Type_1_exporter"/>
</dbReference>
<evidence type="ECO:0000313" key="12">
    <source>
        <dbReference type="Proteomes" id="UP001072034"/>
    </source>
</evidence>
<dbReference type="InterPro" id="IPR017871">
    <property type="entry name" value="ABC_transporter-like_CS"/>
</dbReference>
<dbReference type="InterPro" id="IPR036640">
    <property type="entry name" value="ABC1_TM_sf"/>
</dbReference>
<feature type="transmembrane region" description="Helical" evidence="8">
    <location>
        <begin position="150"/>
        <end position="169"/>
    </location>
</feature>
<dbReference type="SMART" id="SM00382">
    <property type="entry name" value="AAA"/>
    <property type="match status" value="1"/>
</dbReference>
<keyword evidence="6 8" id="KW-0472">Membrane</keyword>
<feature type="compositionally biased region" description="Basic and acidic residues" evidence="7">
    <location>
        <begin position="615"/>
        <end position="625"/>
    </location>
</feature>
<name>A0ABT4IA38_9ACTO</name>
<keyword evidence="5 8" id="KW-1133">Transmembrane helix</keyword>
<evidence type="ECO:0000259" key="9">
    <source>
        <dbReference type="PROSITE" id="PS50893"/>
    </source>
</evidence>
<dbReference type="Pfam" id="PF00005">
    <property type="entry name" value="ABC_tran"/>
    <property type="match status" value="1"/>
</dbReference>
<dbReference type="PROSITE" id="PS00211">
    <property type="entry name" value="ABC_TRANSPORTER_1"/>
    <property type="match status" value="1"/>
</dbReference>
<feature type="region of interest" description="Disordered" evidence="7">
    <location>
        <begin position="583"/>
        <end position="663"/>
    </location>
</feature>
<keyword evidence="3" id="KW-0547">Nucleotide-binding</keyword>
<evidence type="ECO:0000256" key="1">
    <source>
        <dbReference type="ARBA" id="ARBA00004651"/>
    </source>
</evidence>
<evidence type="ECO:0000313" key="11">
    <source>
        <dbReference type="EMBL" id="MCZ0858611.1"/>
    </source>
</evidence>
<dbReference type="RefSeq" id="WP_268917975.1">
    <property type="nucleotide sequence ID" value="NZ_JAPTMY010000026.1"/>
</dbReference>
<sequence>MALHSPDAAPPSDGVREPGSWRTAAELLRPVRGRLALGAALALVGSASGLLPYAAVAQIGRELLGTRRDAVVWAWVAVGVAGAAGRLALMVAANLITHYADADQQRLLRTRLARHAAALPLGWFTGRGSGELKKAMEDDIEDMHHMVAHAVLDLAGAVGLPAAALVYLVATDWRMTALTLAALPAAALALGAAHRTMPVRMAELTRAQVDLNNAVVEYVDGIEVVKAYGGAGRARRRLADAVDRLGDSLAAWVAEAGRAMFTSRMLLSPALVLLVVAGAGTGLILAGALEPADLLPFLLVGVGLPAPFMTIIQGAQQLRRGRAAAAHLLGVLAEPPLPAPRDPAVPGAHGIRFEAVTFGYEGASPVLRGVDLECPAGSVTAVVGPSGSGKTTLSLLVLRFFDVDAGAVRIGGVDVRDIPQERLLALVATVFQDVVLVRDTVRENIRLGRPGASDAEVEAAARAARVHETIMALPQGYDTVVSGRSGALSGGQRQRITIARALLQDAPIVLLDEATAHVDPENEHAVQEALGALTRGRTLVVIAHRLYTVRRADQIVVLDAGRVVERGTHEELLAAGGRYRDMWDAQGGDDGQGQGGEDSGRAGRRDRRRNGPAPGDRRRGDGEPRSRRRAPGDPAPHDCAPGGADRSGAARPGPAVSGRGTTR</sequence>
<keyword evidence="12" id="KW-1185">Reference proteome</keyword>
<evidence type="ECO:0000256" key="6">
    <source>
        <dbReference type="ARBA" id="ARBA00023136"/>
    </source>
</evidence>
<accession>A0ABT4IA38</accession>
<feature type="transmembrane region" description="Helical" evidence="8">
    <location>
        <begin position="72"/>
        <end position="96"/>
    </location>
</feature>
<keyword evidence="2 8" id="KW-0812">Transmembrane</keyword>
<dbReference type="Gene3D" id="1.20.1560.10">
    <property type="entry name" value="ABC transporter type 1, transmembrane domain"/>
    <property type="match status" value="1"/>
</dbReference>
<reference evidence="11" key="1">
    <citation type="submission" date="2022-10" db="EMBL/GenBank/DDBJ databases">
        <title>Genome sequence of Actinomyces israelii ATCC 10048.</title>
        <authorList>
            <person name="Watt R.M."/>
            <person name="Tong W.M."/>
        </authorList>
    </citation>
    <scope>NUCLEOTIDE SEQUENCE</scope>
    <source>
        <strain evidence="11">ATCC 10048</strain>
    </source>
</reference>
<dbReference type="InterPro" id="IPR027417">
    <property type="entry name" value="P-loop_NTPase"/>
</dbReference>
<keyword evidence="4 11" id="KW-0067">ATP-binding</keyword>
<dbReference type="InterPro" id="IPR003593">
    <property type="entry name" value="AAA+_ATPase"/>
</dbReference>
<evidence type="ECO:0000256" key="8">
    <source>
        <dbReference type="SAM" id="Phobius"/>
    </source>
</evidence>
<feature type="transmembrane region" description="Helical" evidence="8">
    <location>
        <begin position="35"/>
        <end position="60"/>
    </location>
</feature>
<gene>
    <name evidence="11" type="ORF">OHJ16_11210</name>
</gene>
<dbReference type="SUPFAM" id="SSF90123">
    <property type="entry name" value="ABC transporter transmembrane region"/>
    <property type="match status" value="1"/>
</dbReference>
<evidence type="ECO:0000256" key="4">
    <source>
        <dbReference type="ARBA" id="ARBA00022840"/>
    </source>
</evidence>
<organism evidence="11 12">
    <name type="scientific">Actinomyces israelii</name>
    <dbReference type="NCBI Taxonomy" id="1659"/>
    <lineage>
        <taxon>Bacteria</taxon>
        <taxon>Bacillati</taxon>
        <taxon>Actinomycetota</taxon>
        <taxon>Actinomycetes</taxon>
        <taxon>Actinomycetales</taxon>
        <taxon>Actinomycetaceae</taxon>
        <taxon>Actinomyces</taxon>
    </lineage>
</organism>
<evidence type="ECO:0000256" key="5">
    <source>
        <dbReference type="ARBA" id="ARBA00022989"/>
    </source>
</evidence>
<comment type="caution">
    <text evidence="11">The sequence shown here is derived from an EMBL/GenBank/DDBJ whole genome shotgun (WGS) entry which is preliminary data.</text>
</comment>
<dbReference type="Pfam" id="PF00664">
    <property type="entry name" value="ABC_membrane"/>
    <property type="match status" value="1"/>
</dbReference>
<feature type="transmembrane region" description="Helical" evidence="8">
    <location>
        <begin position="266"/>
        <end position="288"/>
    </location>
</feature>
<dbReference type="SUPFAM" id="SSF52540">
    <property type="entry name" value="P-loop containing nucleoside triphosphate hydrolases"/>
    <property type="match status" value="1"/>
</dbReference>
<dbReference type="Proteomes" id="UP001072034">
    <property type="component" value="Unassembled WGS sequence"/>
</dbReference>
<feature type="compositionally biased region" description="Gly residues" evidence="7">
    <location>
        <begin position="588"/>
        <end position="597"/>
    </location>
</feature>
<dbReference type="EMBL" id="JAPTMY010000026">
    <property type="protein sequence ID" value="MCZ0858611.1"/>
    <property type="molecule type" value="Genomic_DNA"/>
</dbReference>
<dbReference type="PROSITE" id="PS50929">
    <property type="entry name" value="ABC_TM1F"/>
    <property type="match status" value="1"/>
</dbReference>
<evidence type="ECO:0000256" key="3">
    <source>
        <dbReference type="ARBA" id="ARBA00022741"/>
    </source>
</evidence>
<dbReference type="InterPro" id="IPR003439">
    <property type="entry name" value="ABC_transporter-like_ATP-bd"/>
</dbReference>
<evidence type="ECO:0000256" key="2">
    <source>
        <dbReference type="ARBA" id="ARBA00022692"/>
    </source>
</evidence>
<dbReference type="PANTHER" id="PTHR24221:SF654">
    <property type="entry name" value="ATP-BINDING CASSETTE SUB-FAMILY B MEMBER 6"/>
    <property type="match status" value="1"/>
</dbReference>